<reference evidence="1" key="1">
    <citation type="journal article" date="2014" name="Int. J. Syst. Evol. Microbiol.">
        <title>Complete genome sequence of Corynebacterium casei LMG S-19264T (=DSM 44701T), isolated from a smear-ripened cheese.</title>
        <authorList>
            <consortium name="US DOE Joint Genome Institute (JGI-PGF)"/>
            <person name="Walter F."/>
            <person name="Albersmeier A."/>
            <person name="Kalinowski J."/>
            <person name="Ruckert C."/>
        </authorList>
    </citation>
    <scope>NUCLEOTIDE SEQUENCE</scope>
    <source>
        <strain evidence="1">JCM 31311</strain>
    </source>
</reference>
<evidence type="ECO:0000313" key="1">
    <source>
        <dbReference type="EMBL" id="GGR16930.1"/>
    </source>
</evidence>
<keyword evidence="2" id="KW-1185">Reference proteome</keyword>
<dbReference type="Proteomes" id="UP000603865">
    <property type="component" value="Unassembled WGS sequence"/>
</dbReference>
<dbReference type="EMBL" id="BMQL01000019">
    <property type="protein sequence ID" value="GGR16930.1"/>
    <property type="molecule type" value="Genomic_DNA"/>
</dbReference>
<evidence type="ECO:0000313" key="2">
    <source>
        <dbReference type="Proteomes" id="UP000603865"/>
    </source>
</evidence>
<proteinExistence type="predicted"/>
<accession>A0A918CBJ2</accession>
<name>A0A918CBJ2_9DEIO</name>
<reference evidence="1" key="2">
    <citation type="submission" date="2020-09" db="EMBL/GenBank/DDBJ databases">
        <authorList>
            <person name="Sun Q."/>
            <person name="Ohkuma M."/>
        </authorList>
    </citation>
    <scope>NUCLEOTIDE SEQUENCE</scope>
    <source>
        <strain evidence="1">JCM 31311</strain>
    </source>
</reference>
<organism evidence="1 2">
    <name type="scientific">Deinococcus ruber</name>
    <dbReference type="NCBI Taxonomy" id="1848197"/>
    <lineage>
        <taxon>Bacteria</taxon>
        <taxon>Thermotogati</taxon>
        <taxon>Deinococcota</taxon>
        <taxon>Deinococci</taxon>
        <taxon>Deinococcales</taxon>
        <taxon>Deinococcaceae</taxon>
        <taxon>Deinococcus</taxon>
    </lineage>
</organism>
<dbReference type="AlphaFoldDB" id="A0A918CBJ2"/>
<sequence>MDVADVSPVKLIQLVGNVLDVSPWNELFRILFVADAIRNALAAAVARPWLVLLVVVRRTVSGVHVLTLLPRSAWGAQRRYVKSIPVDVLKLNVSRGRICAVWGLFVAETTAVYRAG</sequence>
<comment type="caution">
    <text evidence="1">The sequence shown here is derived from an EMBL/GenBank/DDBJ whole genome shotgun (WGS) entry which is preliminary data.</text>
</comment>
<gene>
    <name evidence="1" type="ORF">GCM10008957_31960</name>
</gene>
<protein>
    <submittedName>
        <fullName evidence="1">Uncharacterized protein</fullName>
    </submittedName>
</protein>